<organism evidence="1">
    <name type="scientific">Harvfovirus sp</name>
    <dbReference type="NCBI Taxonomy" id="2487768"/>
    <lineage>
        <taxon>Viruses</taxon>
        <taxon>Varidnaviria</taxon>
        <taxon>Bamfordvirae</taxon>
        <taxon>Nucleocytoviricota</taxon>
        <taxon>Megaviricetes</taxon>
        <taxon>Imitervirales</taxon>
        <taxon>Mimiviridae</taxon>
        <taxon>Klosneuvirinae</taxon>
    </lineage>
</organism>
<protein>
    <submittedName>
        <fullName evidence="1">Uncharacterized protein</fullName>
    </submittedName>
</protein>
<name>A0A3G5A6A1_9VIRU</name>
<evidence type="ECO:0000313" key="1">
    <source>
        <dbReference type="EMBL" id="AYV81009.1"/>
    </source>
</evidence>
<dbReference type="EMBL" id="MK072255">
    <property type="protein sequence ID" value="AYV81009.1"/>
    <property type="molecule type" value="Genomic_DNA"/>
</dbReference>
<reference evidence="1" key="1">
    <citation type="submission" date="2018-10" db="EMBL/GenBank/DDBJ databases">
        <title>Hidden diversity of soil giant viruses.</title>
        <authorList>
            <person name="Schulz F."/>
            <person name="Alteio L."/>
            <person name="Goudeau D."/>
            <person name="Ryan E.M."/>
            <person name="Malmstrom R.R."/>
            <person name="Blanchard J."/>
            <person name="Woyke T."/>
        </authorList>
    </citation>
    <scope>NUCLEOTIDE SEQUENCE</scope>
    <source>
        <strain evidence="1">HAV1</strain>
    </source>
</reference>
<proteinExistence type="predicted"/>
<accession>A0A3G5A6A1</accession>
<gene>
    <name evidence="1" type="ORF">Harvfovirus13_15</name>
</gene>
<sequence length="323" mass="37649">MRHVVRRIATWNFRRSFSTSTSPAVNVQLIDTNKVFPELNKKLLIPGRGFVEYIFTKPDWQVKLKSPLAIFGSYATSHQNPYGHGLIRYGNDTLDTVMNISGKGDKLVNFFDPETYFFVPPKDKYCGNPQGGIFKRSFVTLRIDNLSPEIIQNLHEYFLNLQIRNERNQAGFTLIAHIFTNMFRKLFKSAGIAEKGNCAYWTSKGLVRAGIIKHNSNWPLLIFFRLLARKLVDNDTEHVNIISYRSLNFKTELKGALVYPFHWLWNAYQNIWNLENFATVVVKPEMEKPGVYRFNIMRNKRGKDFWFKVQGDLLKIKRIGKKI</sequence>